<dbReference type="GO" id="GO:0019321">
    <property type="term" value="P:pentose metabolic process"/>
    <property type="evidence" value="ECO:0007669"/>
    <property type="project" value="TreeGrafter"/>
</dbReference>
<dbReference type="PANTHER" id="PTHR43435:SF4">
    <property type="entry name" value="FGGY CARBOHYDRATE KINASE DOMAIN-CONTAINING PROTEIN"/>
    <property type="match status" value="1"/>
</dbReference>
<dbReference type="GO" id="GO:0019150">
    <property type="term" value="F:D-ribulokinase activity"/>
    <property type="evidence" value="ECO:0007669"/>
    <property type="project" value="TreeGrafter"/>
</dbReference>
<evidence type="ECO:0000313" key="8">
    <source>
        <dbReference type="Proteomes" id="UP000242791"/>
    </source>
</evidence>
<dbReference type="Proteomes" id="UP000242791">
    <property type="component" value="Unassembled WGS sequence"/>
</dbReference>
<sequence>MTSLPYRRPSRQMSRQASMDPRNEISPQMDHYIGIDVGTGSARACIIDNKGDIVGLASENIGLWQPQQGYYEQSTTDIWRCICISVQRAISQHNINPASIHGIGFDATCSLAVFSHDDDEPVSVTGPNFDTDRNIILWLDHRPVEETEKINATGHNLLRYVGGKMSIEMEIPKVLWLKNNMPKELFDRCKFYDLTDALTHLATGNEKRSFCSVVCKQGYVPVGVDGSVKGWQPDFLNEIGLEELTEDSFKRIGGINGQVSIVPHLPRPILMSSPARCTEINDVIINRSIQNGEYLSAGELVGTLCDKAASELGLPAGIAVGSGVIDAYAGWIGTVGAKVQLGSGQLSSDAAKNDRSQAFSRLAAVAGTSTCHLAMSPNPVFVPGVWGPYRDTIIPGFWMAEGGQSATGELLKHVIETHPAFNQALSVSESYHTNIYDYLNEHLKEMVADSQAPSISYLGRHFFFYGDLFGNRSPIADPTMSGSVIGLSSDKSVSGLALYYYATLEFIALQTKQIIETMNKSGHSITSIFMSGSQCQNDILMKLIASACGMPVLIPRYVHAAVCHGAAMLGAKAASADENGKTEDLWDIMDRMSKPGKMVKPSTDEYEKKLLEVKYKVFLEQCYKQQQYRKDVDAVIEGWGKN</sequence>
<dbReference type="STRING" id="1658174.A0A1J9QWM6"/>
<dbReference type="EMBL" id="LGTZ01000520">
    <property type="protein sequence ID" value="OJD24635.1"/>
    <property type="molecule type" value="Genomic_DNA"/>
</dbReference>
<dbReference type="InterPro" id="IPR043129">
    <property type="entry name" value="ATPase_NBD"/>
</dbReference>
<comment type="caution">
    <text evidence="7">The sequence shown here is derived from an EMBL/GenBank/DDBJ whole genome shotgun (WGS) entry which is preliminary data.</text>
</comment>
<evidence type="ECO:0000256" key="3">
    <source>
        <dbReference type="ARBA" id="ARBA00022777"/>
    </source>
</evidence>
<keyword evidence="3" id="KW-0418">Kinase</keyword>
<gene>
    <name evidence="7" type="ORF">ACJ73_04002</name>
</gene>
<keyword evidence="8" id="KW-1185">Reference proteome</keyword>
<dbReference type="InterPro" id="IPR006003">
    <property type="entry name" value="FGGY_RbtK-like"/>
</dbReference>
<comment type="similarity">
    <text evidence="1">Belongs to the FGGY kinase family.</text>
</comment>
<dbReference type="Gene3D" id="1.20.58.2240">
    <property type="match status" value="1"/>
</dbReference>
<dbReference type="VEuPathDB" id="FungiDB:ACJ73_04002"/>
<proteinExistence type="inferred from homology"/>
<dbReference type="GO" id="GO:0005737">
    <property type="term" value="C:cytoplasm"/>
    <property type="evidence" value="ECO:0007669"/>
    <property type="project" value="TreeGrafter"/>
</dbReference>
<dbReference type="PANTHER" id="PTHR43435">
    <property type="entry name" value="RIBULOKINASE"/>
    <property type="match status" value="1"/>
</dbReference>
<evidence type="ECO:0008006" key="9">
    <source>
        <dbReference type="Google" id="ProtNLM"/>
    </source>
</evidence>
<evidence type="ECO:0000256" key="1">
    <source>
        <dbReference type="ARBA" id="ARBA00009156"/>
    </source>
</evidence>
<evidence type="ECO:0000313" key="7">
    <source>
        <dbReference type="EMBL" id="OJD24635.1"/>
    </source>
</evidence>
<accession>A0A1J9QWM6</accession>
<dbReference type="Gene3D" id="3.30.420.40">
    <property type="match status" value="1"/>
</dbReference>
<dbReference type="NCBIfam" id="TIGR01315">
    <property type="entry name" value="5C_CHO_kinase"/>
    <property type="match status" value="1"/>
</dbReference>
<dbReference type="SUPFAM" id="SSF53067">
    <property type="entry name" value="Actin-like ATPase domain"/>
    <property type="match status" value="2"/>
</dbReference>
<dbReference type="InterPro" id="IPR018485">
    <property type="entry name" value="FGGY_C"/>
</dbReference>
<evidence type="ECO:0000256" key="4">
    <source>
        <dbReference type="SAM" id="MobiDB-lite"/>
    </source>
</evidence>
<dbReference type="OrthoDB" id="203824at2759"/>
<feature type="domain" description="Carbohydrate kinase FGGY C-terminal" evidence="6">
    <location>
        <begin position="362"/>
        <end position="574"/>
    </location>
</feature>
<dbReference type="Pfam" id="PF02782">
    <property type="entry name" value="FGGY_C"/>
    <property type="match status" value="1"/>
</dbReference>
<name>A0A1J9QWM6_9EURO</name>
<evidence type="ECO:0000259" key="6">
    <source>
        <dbReference type="Pfam" id="PF02782"/>
    </source>
</evidence>
<dbReference type="Pfam" id="PF00370">
    <property type="entry name" value="FGGY_N"/>
    <property type="match status" value="1"/>
</dbReference>
<feature type="domain" description="Carbohydrate kinase FGGY N-terminal" evidence="5">
    <location>
        <begin position="32"/>
        <end position="204"/>
    </location>
</feature>
<dbReference type="CDD" id="cd07782">
    <property type="entry name" value="ASKHA_NBD_FGGY_D-RBK"/>
    <property type="match status" value="1"/>
</dbReference>
<reference evidence="7 8" key="1">
    <citation type="submission" date="2015-08" db="EMBL/GenBank/DDBJ databases">
        <title>Emmonsia species relationships and genome sequence.</title>
        <authorList>
            <person name="Cuomo C.A."/>
            <person name="Schwartz I.S."/>
            <person name="Kenyon C."/>
            <person name="De Hoog G.S."/>
            <person name="Govender N.P."/>
            <person name="Botha A."/>
            <person name="Moreno L."/>
            <person name="De Vries M."/>
            <person name="Munoz J.F."/>
            <person name="Stielow J.B."/>
        </authorList>
    </citation>
    <scope>NUCLEOTIDE SEQUENCE [LARGE SCALE GENOMIC DNA]</scope>
    <source>
        <strain evidence="7 8">EI222</strain>
    </source>
</reference>
<evidence type="ECO:0000259" key="5">
    <source>
        <dbReference type="Pfam" id="PF00370"/>
    </source>
</evidence>
<keyword evidence="2" id="KW-0808">Transferase</keyword>
<dbReference type="AlphaFoldDB" id="A0A1J9QWM6"/>
<feature type="region of interest" description="Disordered" evidence="4">
    <location>
        <begin position="1"/>
        <end position="26"/>
    </location>
</feature>
<protein>
    <recommendedName>
        <fullName evidence="9">FGGY-family pentulose kinase</fullName>
    </recommendedName>
</protein>
<evidence type="ECO:0000256" key="2">
    <source>
        <dbReference type="ARBA" id="ARBA00022679"/>
    </source>
</evidence>
<organism evidence="7 8">
    <name type="scientific">Blastomyces percursus</name>
    <dbReference type="NCBI Taxonomy" id="1658174"/>
    <lineage>
        <taxon>Eukaryota</taxon>
        <taxon>Fungi</taxon>
        <taxon>Dikarya</taxon>
        <taxon>Ascomycota</taxon>
        <taxon>Pezizomycotina</taxon>
        <taxon>Eurotiomycetes</taxon>
        <taxon>Eurotiomycetidae</taxon>
        <taxon>Onygenales</taxon>
        <taxon>Ajellomycetaceae</taxon>
        <taxon>Blastomyces</taxon>
    </lineage>
</organism>
<dbReference type="InterPro" id="IPR018484">
    <property type="entry name" value="FGGY_N"/>
</dbReference>